<name>A0ACB8FRV7_9SAUR</name>
<keyword evidence="2" id="KW-1185">Reference proteome</keyword>
<gene>
    <name evidence="1" type="ORF">K3G42_028546</name>
</gene>
<organism evidence="1 2">
    <name type="scientific">Sphaerodactylus townsendi</name>
    <dbReference type="NCBI Taxonomy" id="933632"/>
    <lineage>
        <taxon>Eukaryota</taxon>
        <taxon>Metazoa</taxon>
        <taxon>Chordata</taxon>
        <taxon>Craniata</taxon>
        <taxon>Vertebrata</taxon>
        <taxon>Euteleostomi</taxon>
        <taxon>Lepidosauria</taxon>
        <taxon>Squamata</taxon>
        <taxon>Bifurcata</taxon>
        <taxon>Gekkota</taxon>
        <taxon>Sphaerodactylidae</taxon>
        <taxon>Sphaerodactylus</taxon>
    </lineage>
</organism>
<evidence type="ECO:0000313" key="1">
    <source>
        <dbReference type="EMBL" id="KAH8008251.1"/>
    </source>
</evidence>
<comment type="caution">
    <text evidence="1">The sequence shown here is derived from an EMBL/GenBank/DDBJ whole genome shotgun (WGS) entry which is preliminary data.</text>
</comment>
<dbReference type="EMBL" id="CM037619">
    <property type="protein sequence ID" value="KAH8008251.1"/>
    <property type="molecule type" value="Genomic_DNA"/>
</dbReference>
<evidence type="ECO:0000313" key="2">
    <source>
        <dbReference type="Proteomes" id="UP000827872"/>
    </source>
</evidence>
<sequence>MFQAILHPPPGVAAAEVVEPNFPSLQDLLREPDSLRKKSVILLFVGLVLSSMLVTLLLMGVYYWATDVEKS</sequence>
<dbReference type="Proteomes" id="UP000827872">
    <property type="component" value="Linkage Group LG06"/>
</dbReference>
<proteinExistence type="predicted"/>
<protein>
    <submittedName>
        <fullName evidence="1">Uncharacterized protein</fullName>
    </submittedName>
</protein>
<reference evidence="1" key="1">
    <citation type="submission" date="2021-08" db="EMBL/GenBank/DDBJ databases">
        <title>The first chromosome-level gecko genome reveals the dynamic sex chromosomes of Neotropical dwarf geckos (Sphaerodactylidae: Sphaerodactylus).</title>
        <authorList>
            <person name="Pinto B.J."/>
            <person name="Keating S.E."/>
            <person name="Gamble T."/>
        </authorList>
    </citation>
    <scope>NUCLEOTIDE SEQUENCE</scope>
    <source>
        <strain evidence="1">TG3544</strain>
    </source>
</reference>
<accession>A0ACB8FRV7</accession>